<keyword evidence="5" id="KW-1185">Reference proteome</keyword>
<organism evidence="4 5">
    <name type="scientific">Arcicella aquatica</name>
    <dbReference type="NCBI Taxonomy" id="217141"/>
    <lineage>
        <taxon>Bacteria</taxon>
        <taxon>Pseudomonadati</taxon>
        <taxon>Bacteroidota</taxon>
        <taxon>Cytophagia</taxon>
        <taxon>Cytophagales</taxon>
        <taxon>Flectobacillaceae</taxon>
        <taxon>Arcicella</taxon>
    </lineage>
</organism>
<evidence type="ECO:0000259" key="3">
    <source>
        <dbReference type="PROSITE" id="PS50110"/>
    </source>
</evidence>
<feature type="domain" description="Response regulatory" evidence="3">
    <location>
        <begin position="6"/>
        <end position="121"/>
    </location>
</feature>
<evidence type="ECO:0000256" key="1">
    <source>
        <dbReference type="ARBA" id="ARBA00022553"/>
    </source>
</evidence>
<dbReference type="SMART" id="SM00448">
    <property type="entry name" value="REC"/>
    <property type="match status" value="1"/>
</dbReference>
<dbReference type="PROSITE" id="PS50110">
    <property type="entry name" value="RESPONSE_REGULATORY"/>
    <property type="match status" value="1"/>
</dbReference>
<evidence type="ECO:0000313" key="4">
    <source>
        <dbReference type="EMBL" id="MEA5259851.1"/>
    </source>
</evidence>
<dbReference type="Gene3D" id="2.40.50.1020">
    <property type="entry name" value="LytTr DNA-binding domain"/>
    <property type="match status" value="1"/>
</dbReference>
<dbReference type="Gene3D" id="3.40.50.2300">
    <property type="match status" value="1"/>
</dbReference>
<feature type="modified residue" description="4-aspartylphosphate" evidence="2">
    <location>
        <position position="56"/>
    </location>
</feature>
<comment type="caution">
    <text evidence="4">The sequence shown here is derived from an EMBL/GenBank/DDBJ whole genome shotgun (WGS) entry which is preliminary data.</text>
</comment>
<gene>
    <name evidence="4" type="ORF">VB264_18785</name>
</gene>
<protein>
    <submittedName>
        <fullName evidence="4">Response regulator</fullName>
    </submittedName>
</protein>
<dbReference type="Pfam" id="PF00072">
    <property type="entry name" value="Response_reg"/>
    <property type="match status" value="1"/>
</dbReference>
<sequence>METGKMILIVEDDKILAESIKLNLQKDGFVIAGIAGDSKSALSIMQSNDIDLAVIDIKLKGIDNGIVVATQIKDIKRIPIIYITGNTPYKLDEDMEKTHPAAFLEKPLRMRELSVQIDLALKNFNNTILPDIYKKESDYIFIKEVNKSFFKRIKIKEILFVEAEKMKCKIYVTQAEFSRLYSSKQYHPIEIPVPKGWLVDKLPSKFLSFHQSYLVNYDFIDKFDSTCVFIESYQIPIPEGKSKEFLKMFNIVRNTAPTKAKIASDDL</sequence>
<dbReference type="Pfam" id="PF04397">
    <property type="entry name" value="LytTR"/>
    <property type="match status" value="1"/>
</dbReference>
<dbReference type="InterPro" id="IPR050595">
    <property type="entry name" value="Bact_response_regulator"/>
</dbReference>
<dbReference type="PANTHER" id="PTHR44591:SF3">
    <property type="entry name" value="RESPONSE REGULATORY DOMAIN-CONTAINING PROTEIN"/>
    <property type="match status" value="1"/>
</dbReference>
<name>A0ABU5QU26_9BACT</name>
<dbReference type="SMART" id="SM00850">
    <property type="entry name" value="LytTR"/>
    <property type="match status" value="1"/>
</dbReference>
<evidence type="ECO:0000256" key="2">
    <source>
        <dbReference type="PROSITE-ProRule" id="PRU00169"/>
    </source>
</evidence>
<keyword evidence="1 2" id="KW-0597">Phosphoprotein</keyword>
<reference evidence="4 5" key="1">
    <citation type="submission" date="2023-12" db="EMBL/GenBank/DDBJ databases">
        <title>Novel species of the genus Arcicella isolated from rivers.</title>
        <authorList>
            <person name="Lu H."/>
        </authorList>
    </citation>
    <scope>NUCLEOTIDE SEQUENCE [LARGE SCALE GENOMIC DNA]</scope>
    <source>
        <strain evidence="4 5">LMG 21963</strain>
    </source>
</reference>
<dbReference type="InterPro" id="IPR011006">
    <property type="entry name" value="CheY-like_superfamily"/>
</dbReference>
<evidence type="ECO:0000313" key="5">
    <source>
        <dbReference type="Proteomes" id="UP001304671"/>
    </source>
</evidence>
<dbReference type="SUPFAM" id="SSF52172">
    <property type="entry name" value="CheY-like"/>
    <property type="match status" value="1"/>
</dbReference>
<dbReference type="PANTHER" id="PTHR44591">
    <property type="entry name" value="STRESS RESPONSE REGULATOR PROTEIN 1"/>
    <property type="match status" value="1"/>
</dbReference>
<accession>A0ABU5QU26</accession>
<dbReference type="EMBL" id="JAYFUL010000038">
    <property type="protein sequence ID" value="MEA5259851.1"/>
    <property type="molecule type" value="Genomic_DNA"/>
</dbReference>
<dbReference type="Proteomes" id="UP001304671">
    <property type="component" value="Unassembled WGS sequence"/>
</dbReference>
<proteinExistence type="predicted"/>
<dbReference type="RefSeq" id="WP_323251833.1">
    <property type="nucleotide sequence ID" value="NZ_JAYFUL010000038.1"/>
</dbReference>
<dbReference type="InterPro" id="IPR001789">
    <property type="entry name" value="Sig_transdc_resp-reg_receiver"/>
</dbReference>
<dbReference type="InterPro" id="IPR007492">
    <property type="entry name" value="LytTR_DNA-bd_dom"/>
</dbReference>